<gene>
    <name evidence="2" type="ORF">HLB44_32565</name>
</gene>
<name>A0ABX2ESK6_9BURK</name>
<evidence type="ECO:0000313" key="3">
    <source>
        <dbReference type="Proteomes" id="UP000737171"/>
    </source>
</evidence>
<feature type="domain" description="IraD/Gp25-like" evidence="1">
    <location>
        <begin position="26"/>
        <end position="112"/>
    </location>
</feature>
<dbReference type="SUPFAM" id="SSF160719">
    <property type="entry name" value="gpW/gp25-like"/>
    <property type="match status" value="1"/>
</dbReference>
<dbReference type="InterPro" id="IPR007048">
    <property type="entry name" value="IraD/Gp25-like"/>
</dbReference>
<reference evidence="2 3" key="1">
    <citation type="submission" date="2020-05" db="EMBL/GenBank/DDBJ databases">
        <title>Aquincola sp. isolate from soil.</title>
        <authorList>
            <person name="Han J."/>
            <person name="Kim D.-U."/>
        </authorList>
    </citation>
    <scope>NUCLEOTIDE SEQUENCE [LARGE SCALE GENOMIC DNA]</scope>
    <source>
        <strain evidence="2 3">S2</strain>
    </source>
</reference>
<dbReference type="EMBL" id="JABRWJ010000013">
    <property type="protein sequence ID" value="NRF71732.1"/>
    <property type="molecule type" value="Genomic_DNA"/>
</dbReference>
<protein>
    <submittedName>
        <fullName evidence="2">GPW/gp25 family protein</fullName>
    </submittedName>
</protein>
<comment type="caution">
    <text evidence="2">The sequence shown here is derived from an EMBL/GenBank/DDBJ whole genome shotgun (WGS) entry which is preliminary data.</text>
</comment>
<dbReference type="Pfam" id="PF04965">
    <property type="entry name" value="GPW_gp25"/>
    <property type="match status" value="1"/>
</dbReference>
<sequence length="126" mass="13848">MKLQNGKHLSFPFRVGNDGRMATVRTLDEHVRDELVQLILTNNAERPFLVDFGGGVRRLVFEGADDVTGAVAKATITQAINDWLGHRVVLETIQVKTEGSTISIDISYRLAGSADSRALRFQHAGT</sequence>
<accession>A0ABX2ESK6</accession>
<organism evidence="2 3">
    <name type="scientific">Pseudaquabacterium terrae</name>
    <dbReference type="NCBI Taxonomy" id="2732868"/>
    <lineage>
        <taxon>Bacteria</taxon>
        <taxon>Pseudomonadati</taxon>
        <taxon>Pseudomonadota</taxon>
        <taxon>Betaproteobacteria</taxon>
        <taxon>Burkholderiales</taxon>
        <taxon>Sphaerotilaceae</taxon>
        <taxon>Pseudaquabacterium</taxon>
    </lineage>
</organism>
<evidence type="ECO:0000259" key="1">
    <source>
        <dbReference type="Pfam" id="PF04965"/>
    </source>
</evidence>
<dbReference type="Proteomes" id="UP000737171">
    <property type="component" value="Unassembled WGS sequence"/>
</dbReference>
<proteinExistence type="predicted"/>
<dbReference type="RefSeq" id="WP_173133507.1">
    <property type="nucleotide sequence ID" value="NZ_JABRWJ010000013.1"/>
</dbReference>
<evidence type="ECO:0000313" key="2">
    <source>
        <dbReference type="EMBL" id="NRF71732.1"/>
    </source>
</evidence>
<keyword evidence="3" id="KW-1185">Reference proteome</keyword>
<dbReference type="Gene3D" id="3.10.450.40">
    <property type="match status" value="1"/>
</dbReference>